<proteinExistence type="predicted"/>
<accession>A0A3L6ZJC9</accession>
<dbReference type="InterPro" id="IPR016795">
    <property type="entry name" value="UCP021697"/>
</dbReference>
<dbReference type="PANTHER" id="PTHR36115:SF6">
    <property type="entry name" value="PROLINE-RICH ANTIGEN HOMOLOG"/>
    <property type="match status" value="1"/>
</dbReference>
<dbReference type="PANTHER" id="PTHR36115">
    <property type="entry name" value="PROLINE-RICH ANTIGEN HOMOLOG-RELATED"/>
    <property type="match status" value="1"/>
</dbReference>
<comment type="subcellular location">
    <subcellularLocation>
        <location evidence="1">Cell membrane</location>
        <topology evidence="1">Multi-pass membrane protein</topology>
    </subcellularLocation>
</comment>
<keyword evidence="4 6" id="KW-1133">Transmembrane helix</keyword>
<sequence length="142" mass="15656">MPNSTQPPQTFGQLPPSTFPGERLGLPEHGPGSVARVGRRFAAYGIDAVLAWIVYYAFFYESPWASLLVFAAMNLVFIPTIGGTIGHRLMGMFVTPLRGGYVGLWRPLVRTALLCLLLPALVWDSDQRGFHDKIAGTVLLRR</sequence>
<feature type="transmembrane region" description="Helical" evidence="6">
    <location>
        <begin position="64"/>
        <end position="86"/>
    </location>
</feature>
<dbReference type="InterPro" id="IPR051791">
    <property type="entry name" value="Pra-immunoreactive"/>
</dbReference>
<dbReference type="Proteomes" id="UP000275395">
    <property type="component" value="Unassembled WGS sequence"/>
</dbReference>
<keyword evidence="2" id="KW-1003">Cell membrane</keyword>
<name>A0A3L6ZJC9_9MICO</name>
<organism evidence="8 9">
    <name type="scientific">Mycetocola reblochoni</name>
    <dbReference type="NCBI Taxonomy" id="331618"/>
    <lineage>
        <taxon>Bacteria</taxon>
        <taxon>Bacillati</taxon>
        <taxon>Actinomycetota</taxon>
        <taxon>Actinomycetes</taxon>
        <taxon>Micrococcales</taxon>
        <taxon>Microbacteriaceae</taxon>
        <taxon>Mycetocola</taxon>
    </lineage>
</organism>
<keyword evidence="3 6" id="KW-0812">Transmembrane</keyword>
<evidence type="ECO:0000313" key="8">
    <source>
        <dbReference type="EMBL" id="RLP68000.1"/>
    </source>
</evidence>
<dbReference type="GO" id="GO:0005886">
    <property type="term" value="C:plasma membrane"/>
    <property type="evidence" value="ECO:0007669"/>
    <property type="project" value="UniProtKB-SubCell"/>
</dbReference>
<evidence type="ECO:0000256" key="6">
    <source>
        <dbReference type="SAM" id="Phobius"/>
    </source>
</evidence>
<reference evidence="8 9" key="1">
    <citation type="submission" date="2018-10" db="EMBL/GenBank/DDBJ databases">
        <authorList>
            <person name="Li J."/>
        </authorList>
    </citation>
    <scope>NUCLEOTIDE SEQUENCE [LARGE SCALE GENOMIC DNA]</scope>
    <source>
        <strain evidence="8 9">JCM 30549</strain>
    </source>
</reference>
<feature type="transmembrane region" description="Helical" evidence="6">
    <location>
        <begin position="107"/>
        <end position="123"/>
    </location>
</feature>
<feature type="domain" description="RDD" evidence="7">
    <location>
        <begin position="65"/>
        <end position="136"/>
    </location>
</feature>
<dbReference type="PIRSF" id="PIRSF021697">
    <property type="entry name" value="UCP021697"/>
    <property type="match status" value="1"/>
</dbReference>
<evidence type="ECO:0000256" key="3">
    <source>
        <dbReference type="ARBA" id="ARBA00022692"/>
    </source>
</evidence>
<dbReference type="AlphaFoldDB" id="A0A3L6ZJC9"/>
<dbReference type="Pfam" id="PF06271">
    <property type="entry name" value="RDD"/>
    <property type="match status" value="1"/>
</dbReference>
<dbReference type="RefSeq" id="WP_087138322.1">
    <property type="nucleotide sequence ID" value="NZ_JBQDRQ010000103.1"/>
</dbReference>
<evidence type="ECO:0000256" key="1">
    <source>
        <dbReference type="ARBA" id="ARBA00004651"/>
    </source>
</evidence>
<evidence type="ECO:0000313" key="9">
    <source>
        <dbReference type="Proteomes" id="UP000275395"/>
    </source>
</evidence>
<keyword evidence="5 6" id="KW-0472">Membrane</keyword>
<protein>
    <submittedName>
        <fullName evidence="8">RDD family protein</fullName>
    </submittedName>
</protein>
<evidence type="ECO:0000259" key="7">
    <source>
        <dbReference type="Pfam" id="PF06271"/>
    </source>
</evidence>
<evidence type="ECO:0000256" key="5">
    <source>
        <dbReference type="ARBA" id="ARBA00023136"/>
    </source>
</evidence>
<feature type="transmembrane region" description="Helical" evidence="6">
    <location>
        <begin position="41"/>
        <end position="58"/>
    </location>
</feature>
<dbReference type="EMBL" id="RCUW01000012">
    <property type="protein sequence ID" value="RLP68000.1"/>
    <property type="molecule type" value="Genomic_DNA"/>
</dbReference>
<comment type="caution">
    <text evidence="8">The sequence shown here is derived from an EMBL/GenBank/DDBJ whole genome shotgun (WGS) entry which is preliminary data.</text>
</comment>
<gene>
    <name evidence="8" type="ORF">D9V30_11895</name>
</gene>
<evidence type="ECO:0000256" key="4">
    <source>
        <dbReference type="ARBA" id="ARBA00022989"/>
    </source>
</evidence>
<dbReference type="InterPro" id="IPR010432">
    <property type="entry name" value="RDD"/>
</dbReference>
<evidence type="ECO:0000256" key="2">
    <source>
        <dbReference type="ARBA" id="ARBA00022475"/>
    </source>
</evidence>